<keyword evidence="4 5" id="KW-0732">Signal</keyword>
<accession>A0A9D5C6M6</accession>
<feature type="chain" id="PRO_5039414232" evidence="5">
    <location>
        <begin position="30"/>
        <end position="185"/>
    </location>
</feature>
<evidence type="ECO:0000256" key="5">
    <source>
        <dbReference type="SAM" id="SignalP"/>
    </source>
</evidence>
<dbReference type="SUPFAM" id="SSF50685">
    <property type="entry name" value="Barwin-like endoglucanases"/>
    <property type="match status" value="1"/>
</dbReference>
<sequence>MATSPPRLAGLVFMLVLLASNLNLSLQECSPNGSLQGQSGNCNTENNAECCRSDQIYPQFTCSPPVTEETQATMTLNSFAANGDGGGKSKCDESYHSNSELIVALSTGWFDNSSRCKKKIRINANGKSVLAEVVDECDSVNGCDAEHDFQPPCRNNIVDASQAVWDALEIYGSQVGEFDITWSDV</sequence>
<evidence type="ECO:0000313" key="7">
    <source>
        <dbReference type="Proteomes" id="UP001085076"/>
    </source>
</evidence>
<dbReference type="InterPro" id="IPR036908">
    <property type="entry name" value="RlpA-like_sf"/>
</dbReference>
<name>A0A9D5C6M6_9LILI</name>
<reference evidence="6" key="2">
    <citation type="journal article" date="2022" name="Hortic Res">
        <title>The genome of Dioscorea zingiberensis sheds light on the biosynthesis, origin and evolution of the medicinally important diosgenin saponins.</title>
        <authorList>
            <person name="Li Y."/>
            <person name="Tan C."/>
            <person name="Li Z."/>
            <person name="Guo J."/>
            <person name="Li S."/>
            <person name="Chen X."/>
            <person name="Wang C."/>
            <person name="Dai X."/>
            <person name="Yang H."/>
            <person name="Song W."/>
            <person name="Hou L."/>
            <person name="Xu J."/>
            <person name="Tong Z."/>
            <person name="Xu A."/>
            <person name="Yuan X."/>
            <person name="Wang W."/>
            <person name="Yang Q."/>
            <person name="Chen L."/>
            <person name="Sun Z."/>
            <person name="Wang K."/>
            <person name="Pan B."/>
            <person name="Chen J."/>
            <person name="Bao Y."/>
            <person name="Liu F."/>
            <person name="Qi X."/>
            <person name="Gang D.R."/>
            <person name="Wen J."/>
            <person name="Li J."/>
        </authorList>
    </citation>
    <scope>NUCLEOTIDE SEQUENCE</scope>
    <source>
        <strain evidence="6">Dzin_1.0</strain>
    </source>
</reference>
<dbReference type="Gene3D" id="2.40.40.10">
    <property type="entry name" value="RlpA-like domain"/>
    <property type="match status" value="1"/>
</dbReference>
<dbReference type="Proteomes" id="UP001085076">
    <property type="component" value="Miscellaneous, Linkage group lg07"/>
</dbReference>
<comment type="subcellular location">
    <subcellularLocation>
        <location evidence="1">Secreted</location>
    </subcellularLocation>
</comment>
<dbReference type="PANTHER" id="PTHR33191">
    <property type="entry name" value="RIPENING-RELATED PROTEIN 2-RELATED"/>
    <property type="match status" value="1"/>
</dbReference>
<reference evidence="6" key="1">
    <citation type="submission" date="2021-03" db="EMBL/GenBank/DDBJ databases">
        <authorList>
            <person name="Li Z."/>
            <person name="Yang C."/>
        </authorList>
    </citation>
    <scope>NUCLEOTIDE SEQUENCE</scope>
    <source>
        <strain evidence="6">Dzin_1.0</strain>
        <tissue evidence="6">Leaf</tissue>
    </source>
</reference>
<keyword evidence="3" id="KW-0964">Secreted</keyword>
<comment type="caution">
    <text evidence="6">The sequence shown here is derived from an EMBL/GenBank/DDBJ whole genome shotgun (WGS) entry which is preliminary data.</text>
</comment>
<organism evidence="6 7">
    <name type="scientific">Dioscorea zingiberensis</name>
    <dbReference type="NCBI Taxonomy" id="325984"/>
    <lineage>
        <taxon>Eukaryota</taxon>
        <taxon>Viridiplantae</taxon>
        <taxon>Streptophyta</taxon>
        <taxon>Embryophyta</taxon>
        <taxon>Tracheophyta</taxon>
        <taxon>Spermatophyta</taxon>
        <taxon>Magnoliopsida</taxon>
        <taxon>Liliopsida</taxon>
        <taxon>Dioscoreales</taxon>
        <taxon>Dioscoreaceae</taxon>
        <taxon>Dioscorea</taxon>
    </lineage>
</organism>
<protein>
    <submittedName>
        <fullName evidence="6">Uncharacterized protein</fullName>
    </submittedName>
</protein>
<evidence type="ECO:0000256" key="3">
    <source>
        <dbReference type="ARBA" id="ARBA00022525"/>
    </source>
</evidence>
<dbReference type="InterPro" id="IPR039271">
    <property type="entry name" value="Kiwellin-like"/>
</dbReference>
<evidence type="ECO:0000256" key="2">
    <source>
        <dbReference type="ARBA" id="ARBA00005592"/>
    </source>
</evidence>
<dbReference type="AlphaFoldDB" id="A0A9D5C6M6"/>
<comment type="similarity">
    <text evidence="2">Belongs to the kiwellin family.</text>
</comment>
<dbReference type="Pfam" id="PF24300">
    <property type="entry name" value="KWL1"/>
    <property type="match status" value="1"/>
</dbReference>
<dbReference type="CDD" id="cd22270">
    <property type="entry name" value="DPBB_kiwellin-like"/>
    <property type="match status" value="1"/>
</dbReference>
<gene>
    <name evidence="6" type="ORF">J5N97_024272</name>
</gene>
<dbReference type="EMBL" id="JAGGNH010000007">
    <property type="protein sequence ID" value="KAJ0967355.1"/>
    <property type="molecule type" value="Genomic_DNA"/>
</dbReference>
<feature type="signal peptide" evidence="5">
    <location>
        <begin position="1"/>
        <end position="29"/>
    </location>
</feature>
<proteinExistence type="inferred from homology"/>
<keyword evidence="7" id="KW-1185">Reference proteome</keyword>
<evidence type="ECO:0000256" key="1">
    <source>
        <dbReference type="ARBA" id="ARBA00004613"/>
    </source>
</evidence>
<dbReference type="OrthoDB" id="406505at2759"/>
<dbReference type="GO" id="GO:0005576">
    <property type="term" value="C:extracellular region"/>
    <property type="evidence" value="ECO:0007669"/>
    <property type="project" value="UniProtKB-SubCell"/>
</dbReference>
<dbReference type="PANTHER" id="PTHR33191:SF58">
    <property type="entry name" value="RIPENING-RELATED PROTEIN 1"/>
    <property type="match status" value="1"/>
</dbReference>
<evidence type="ECO:0000313" key="6">
    <source>
        <dbReference type="EMBL" id="KAJ0967355.1"/>
    </source>
</evidence>
<evidence type="ECO:0000256" key="4">
    <source>
        <dbReference type="ARBA" id="ARBA00022729"/>
    </source>
</evidence>